<sequence>MSQPAHLPRRFALHRRYDLSGISGTGLVAYGTQYPSGRVTLAWCCSDVQSVAVYDGIDDIERIHGHGGLTEIRWIDPPAPDGSTRTAAVTLLPHRSRCATAQQTA</sequence>
<organism evidence="1 2">
    <name type="scientific">Jiangella asiatica</name>
    <dbReference type="NCBI Taxonomy" id="2530372"/>
    <lineage>
        <taxon>Bacteria</taxon>
        <taxon>Bacillati</taxon>
        <taxon>Actinomycetota</taxon>
        <taxon>Actinomycetes</taxon>
        <taxon>Jiangellales</taxon>
        <taxon>Jiangellaceae</taxon>
        <taxon>Jiangella</taxon>
    </lineage>
</organism>
<dbReference type="Proteomes" id="UP000294739">
    <property type="component" value="Unassembled WGS sequence"/>
</dbReference>
<dbReference type="EMBL" id="SMKZ01000030">
    <property type="protein sequence ID" value="TDE07488.1"/>
    <property type="molecule type" value="Genomic_DNA"/>
</dbReference>
<protein>
    <submittedName>
        <fullName evidence="1">Uncharacterized protein</fullName>
    </submittedName>
</protein>
<evidence type="ECO:0000313" key="2">
    <source>
        <dbReference type="Proteomes" id="UP000294739"/>
    </source>
</evidence>
<proteinExistence type="predicted"/>
<accession>A0A4V2Z250</accession>
<dbReference type="InParanoid" id="A0A4V2Z250"/>
<reference evidence="1 2" key="1">
    <citation type="submission" date="2019-03" db="EMBL/GenBank/DDBJ databases">
        <title>Draft genome sequences of novel Actinobacteria.</title>
        <authorList>
            <person name="Sahin N."/>
            <person name="Ay H."/>
            <person name="Saygin H."/>
        </authorList>
    </citation>
    <scope>NUCLEOTIDE SEQUENCE [LARGE SCALE GENOMIC DNA]</scope>
    <source>
        <strain evidence="1 2">5K138</strain>
    </source>
</reference>
<evidence type="ECO:0000313" key="1">
    <source>
        <dbReference type="EMBL" id="TDE07488.1"/>
    </source>
</evidence>
<gene>
    <name evidence="1" type="ORF">E1269_19845</name>
</gene>
<dbReference type="OrthoDB" id="72539at2"/>
<dbReference type="RefSeq" id="WP_131897716.1">
    <property type="nucleotide sequence ID" value="NZ_SMKZ01000030.1"/>
</dbReference>
<dbReference type="AlphaFoldDB" id="A0A4V2Z250"/>
<comment type="caution">
    <text evidence="1">The sequence shown here is derived from an EMBL/GenBank/DDBJ whole genome shotgun (WGS) entry which is preliminary data.</text>
</comment>
<keyword evidence="2" id="KW-1185">Reference proteome</keyword>
<name>A0A4V2Z250_9ACTN</name>